<name>A0A3S0NIF4_CHLPH</name>
<protein>
    <submittedName>
        <fullName evidence="2">Class I SAM-dependent methyltransferase</fullName>
    </submittedName>
</protein>
<dbReference type="GO" id="GO:0032259">
    <property type="term" value="P:methylation"/>
    <property type="evidence" value="ECO:0007669"/>
    <property type="project" value="UniProtKB-KW"/>
</dbReference>
<gene>
    <name evidence="2" type="ORF">EKD02_08065</name>
</gene>
<dbReference type="SUPFAM" id="SSF53335">
    <property type="entry name" value="S-adenosyl-L-methionine-dependent methyltransferases"/>
    <property type="match status" value="1"/>
</dbReference>
<dbReference type="AlphaFoldDB" id="A0A3S0NIF4"/>
<keyword evidence="2" id="KW-0808">Transferase</keyword>
<dbReference type="GO" id="GO:0008168">
    <property type="term" value="F:methyltransferase activity"/>
    <property type="evidence" value="ECO:0007669"/>
    <property type="project" value="UniProtKB-KW"/>
</dbReference>
<dbReference type="PANTHER" id="PTHR43861">
    <property type="entry name" value="TRANS-ACONITATE 2-METHYLTRANSFERASE-RELATED"/>
    <property type="match status" value="1"/>
</dbReference>
<dbReference type="EMBL" id="RXYK01000013">
    <property type="protein sequence ID" value="RTY36333.1"/>
    <property type="molecule type" value="Genomic_DNA"/>
</dbReference>
<dbReference type="Pfam" id="PF13489">
    <property type="entry name" value="Methyltransf_23"/>
    <property type="match status" value="1"/>
</dbReference>
<comment type="caution">
    <text evidence="2">The sequence shown here is derived from an EMBL/GenBank/DDBJ whole genome shotgun (WGS) entry which is preliminary data.</text>
</comment>
<sequence length="358" mass="40147">MGGRHQLHAGTCRSQSAQQRYASPLQKSENGNRRMSCRRPLLNRPSPMENAICPITGSADSTPFLSVPDRFHPEKGCRWNIVQINPSGLMMLNPRPDREELEQHYQHSGYSPHMQSAHSPAERLQQAAHQLLLSWRAAVVLKGLNKEREETRLLEIGCATGTLLGTLHRKNGLQREHLTGIEPDRESAAYARERYGLRILHALGELAENDKGYDRIVLWHTLEHIDDLHATLQEMEQLLAPDGKIILALPNPFSYDAQHYGAYWAAWDAPRHLWHFTPDTLSALLALHGLTVSNTSQWLPDTIYNTLLSEKLLATGTRKPHGAQNIPAALVQAGRFTLRSVLNPTGSSSVIYTVEKTT</sequence>
<dbReference type="InterPro" id="IPR029063">
    <property type="entry name" value="SAM-dependent_MTases_sf"/>
</dbReference>
<accession>A0A3S0NIF4</accession>
<reference evidence="2 3" key="1">
    <citation type="submission" date="2018-12" db="EMBL/GenBank/DDBJ databases">
        <authorList>
            <person name="Lunina O.N."/>
            <person name="Grouzdev D.S."/>
            <person name="Gorlenko V.M."/>
            <person name="Savvichev A.S."/>
        </authorList>
    </citation>
    <scope>NUCLEOTIDE SEQUENCE [LARGE SCALE GENOMIC DNA]</scope>
    <source>
        <strain evidence="2 3">BrKhr-17</strain>
    </source>
</reference>
<keyword evidence="2" id="KW-0489">Methyltransferase</keyword>
<organism evidence="2 3">
    <name type="scientific">Chlorobium phaeovibrioides</name>
    <dbReference type="NCBI Taxonomy" id="1094"/>
    <lineage>
        <taxon>Bacteria</taxon>
        <taxon>Pseudomonadati</taxon>
        <taxon>Chlorobiota</taxon>
        <taxon>Chlorobiia</taxon>
        <taxon>Chlorobiales</taxon>
        <taxon>Chlorobiaceae</taxon>
        <taxon>Chlorobium/Pelodictyon group</taxon>
        <taxon>Chlorobium</taxon>
    </lineage>
</organism>
<evidence type="ECO:0000313" key="2">
    <source>
        <dbReference type="EMBL" id="RTY36333.1"/>
    </source>
</evidence>
<dbReference type="Gene3D" id="3.40.50.150">
    <property type="entry name" value="Vaccinia Virus protein VP39"/>
    <property type="match status" value="1"/>
</dbReference>
<feature type="compositionally biased region" description="Polar residues" evidence="1">
    <location>
        <begin position="12"/>
        <end position="29"/>
    </location>
</feature>
<feature type="region of interest" description="Disordered" evidence="1">
    <location>
        <begin position="1"/>
        <end position="43"/>
    </location>
</feature>
<proteinExistence type="predicted"/>
<dbReference type="Proteomes" id="UP000279908">
    <property type="component" value="Unassembled WGS sequence"/>
</dbReference>
<evidence type="ECO:0000313" key="3">
    <source>
        <dbReference type="Proteomes" id="UP000279908"/>
    </source>
</evidence>
<dbReference type="CDD" id="cd02440">
    <property type="entry name" value="AdoMet_MTases"/>
    <property type="match status" value="1"/>
</dbReference>
<evidence type="ECO:0000256" key="1">
    <source>
        <dbReference type="SAM" id="MobiDB-lite"/>
    </source>
</evidence>